<dbReference type="InterPro" id="IPR000383">
    <property type="entry name" value="Xaa-Pro-like_dom"/>
</dbReference>
<dbReference type="RefSeq" id="WP_173284191.1">
    <property type="nucleotide sequence ID" value="NZ_CP054020.1"/>
</dbReference>
<dbReference type="PANTHER" id="PTHR42103:SF2">
    <property type="entry name" value="AB HYDROLASE-1 DOMAIN-CONTAINING PROTEIN"/>
    <property type="match status" value="1"/>
</dbReference>
<sequence length="207" mass="23027">MKSNHKGLLIPGAVGEIEAEFVLQDENLVIISHPHPLYGGTMHNKVVTTLWKAYQEMGFSTLRYNFRGVGMSEGEHDYAQGEVEDLKAVLRWARTQGDFSRVHLAGFSFGSYISIKAASELKPASLCTVAPPVGLYSFESQDIGRLDSATQWLLIQGGQDEVVAADGVLQWVETLSHKPDICWREQASHFFHGELLWLRKAVALIQS</sequence>
<name>A0A7D4NNB2_9GAMM</name>
<dbReference type="GO" id="GO:0016787">
    <property type="term" value="F:hydrolase activity"/>
    <property type="evidence" value="ECO:0007669"/>
    <property type="project" value="UniProtKB-KW"/>
</dbReference>
<dbReference type="EMBL" id="CP054020">
    <property type="protein sequence ID" value="QKI88593.1"/>
    <property type="molecule type" value="Genomic_DNA"/>
</dbReference>
<organism evidence="2 3">
    <name type="scientific">Thiomicrorhabdus xiamenensis</name>
    <dbReference type="NCBI Taxonomy" id="2739063"/>
    <lineage>
        <taxon>Bacteria</taxon>
        <taxon>Pseudomonadati</taxon>
        <taxon>Pseudomonadota</taxon>
        <taxon>Gammaproteobacteria</taxon>
        <taxon>Thiotrichales</taxon>
        <taxon>Piscirickettsiaceae</taxon>
        <taxon>Thiomicrorhabdus</taxon>
    </lineage>
</organism>
<proteinExistence type="predicted"/>
<reference evidence="2 3" key="1">
    <citation type="submission" date="2020-05" db="EMBL/GenBank/DDBJ databases">
        <title>Thiomicrorhabdus sediminis sp.nov. and Thiomicrorhabdus xiamenensis sp.nov., novel sulfur-oxidizing bacteria isolated from coastal sediment.</title>
        <authorList>
            <person name="Liu X."/>
        </authorList>
    </citation>
    <scope>NUCLEOTIDE SEQUENCE [LARGE SCALE GENOMIC DNA]</scope>
    <source>
        <strain evidence="2 3">G2</strain>
    </source>
</reference>
<evidence type="ECO:0000313" key="2">
    <source>
        <dbReference type="EMBL" id="QKI88593.1"/>
    </source>
</evidence>
<feature type="domain" description="Xaa-Pro dipeptidyl-peptidase-like" evidence="1">
    <location>
        <begin position="51"/>
        <end position="138"/>
    </location>
</feature>
<dbReference type="AlphaFoldDB" id="A0A7D4NNB2"/>
<evidence type="ECO:0000313" key="3">
    <source>
        <dbReference type="Proteomes" id="UP000504724"/>
    </source>
</evidence>
<evidence type="ECO:0000259" key="1">
    <source>
        <dbReference type="Pfam" id="PF02129"/>
    </source>
</evidence>
<dbReference type="PANTHER" id="PTHR42103">
    <property type="entry name" value="ALPHA/BETA-HYDROLASES SUPERFAMILY PROTEIN"/>
    <property type="match status" value="1"/>
</dbReference>
<keyword evidence="2" id="KW-0378">Hydrolase</keyword>
<dbReference type="Gene3D" id="3.40.50.1820">
    <property type="entry name" value="alpha/beta hydrolase"/>
    <property type="match status" value="1"/>
</dbReference>
<protein>
    <submittedName>
        <fullName evidence="2">Alpha/beta hydrolase</fullName>
    </submittedName>
</protein>
<gene>
    <name evidence="2" type="ORF">HQN79_02895</name>
</gene>
<dbReference type="Proteomes" id="UP000504724">
    <property type="component" value="Chromosome"/>
</dbReference>
<dbReference type="SUPFAM" id="SSF53474">
    <property type="entry name" value="alpha/beta-Hydrolases"/>
    <property type="match status" value="1"/>
</dbReference>
<dbReference type="KEGG" id="txa:HQN79_02895"/>
<keyword evidence="3" id="KW-1185">Reference proteome</keyword>
<dbReference type="InterPro" id="IPR029058">
    <property type="entry name" value="AB_hydrolase_fold"/>
</dbReference>
<accession>A0A7D4NNB2</accession>
<dbReference type="Pfam" id="PF02129">
    <property type="entry name" value="Peptidase_S15"/>
    <property type="match status" value="1"/>
</dbReference>